<protein>
    <submittedName>
        <fullName evidence="1">Uncharacterized protein</fullName>
    </submittedName>
</protein>
<proteinExistence type="predicted"/>
<dbReference type="Proteomes" id="UP001642484">
    <property type="component" value="Unassembled WGS sequence"/>
</dbReference>
<keyword evidence="2" id="KW-1185">Reference proteome</keyword>
<reference evidence="1 2" key="1">
    <citation type="submission" date="2024-02" db="EMBL/GenBank/DDBJ databases">
        <authorList>
            <person name="Chen Y."/>
            <person name="Shah S."/>
            <person name="Dougan E. K."/>
            <person name="Thang M."/>
            <person name="Chan C."/>
        </authorList>
    </citation>
    <scope>NUCLEOTIDE SEQUENCE [LARGE SCALE GENOMIC DNA]</scope>
</reference>
<accession>A0ABP0PY90</accession>
<organism evidence="1 2">
    <name type="scientific">Durusdinium trenchii</name>
    <dbReference type="NCBI Taxonomy" id="1381693"/>
    <lineage>
        <taxon>Eukaryota</taxon>
        <taxon>Sar</taxon>
        <taxon>Alveolata</taxon>
        <taxon>Dinophyceae</taxon>
        <taxon>Suessiales</taxon>
        <taxon>Symbiodiniaceae</taxon>
        <taxon>Durusdinium</taxon>
    </lineage>
</organism>
<dbReference type="EMBL" id="CAXAMN010023740">
    <property type="protein sequence ID" value="CAK9080451.1"/>
    <property type="molecule type" value="Genomic_DNA"/>
</dbReference>
<sequence>MAKALGENVLHVWKTPILEACARTRTLRSSFARESRRINYRHVRSFIASLSVPLCLARRRYRLAMKASQVTTLSLSEVDEKWSQVESMAEEVAGSCALLCCVQRQLGFLPAQRGISDETCTG</sequence>
<gene>
    <name evidence="1" type="ORF">CCMP2556_LOCUS39509</name>
</gene>
<comment type="caution">
    <text evidence="1">The sequence shown here is derived from an EMBL/GenBank/DDBJ whole genome shotgun (WGS) entry which is preliminary data.</text>
</comment>
<evidence type="ECO:0000313" key="2">
    <source>
        <dbReference type="Proteomes" id="UP001642484"/>
    </source>
</evidence>
<name>A0ABP0PY90_9DINO</name>
<evidence type="ECO:0000313" key="1">
    <source>
        <dbReference type="EMBL" id="CAK9080451.1"/>
    </source>
</evidence>